<keyword evidence="1" id="KW-0812">Transmembrane</keyword>
<sequence>MAGRSGLVVPLVLAGISTYLVYGIVTMSVPEDTEFPGPRFYPLLLAVAGYVLALLLVLEIVRKPSPPDESNSLGVYRFHSDWTALAWLVGGFLVFSVGLEFLGWIIAAALLFWCVARGVGSRRPLFDISLALVVSSLIYLAFAVGLGLNLPSGLLGGL</sequence>
<accession>A0A3N3ZNH8</accession>
<feature type="transmembrane region" description="Helical" evidence="1">
    <location>
        <begin position="7"/>
        <end position="28"/>
    </location>
</feature>
<protein>
    <submittedName>
        <fullName evidence="3">Tripartite tricarboxylate transporter TctB family protein</fullName>
    </submittedName>
</protein>
<comment type="caution">
    <text evidence="3">The sequence shown here is derived from an EMBL/GenBank/DDBJ whole genome shotgun (WGS) entry which is preliminary data.</text>
</comment>
<reference evidence="3 4" key="1">
    <citation type="submission" date="2018-10" db="EMBL/GenBank/DDBJ databases">
        <title>Kocuria sp. M5W7-7, whole genome shotgun sequence.</title>
        <authorList>
            <person name="Tuo L."/>
        </authorList>
    </citation>
    <scope>NUCLEOTIDE SEQUENCE [LARGE SCALE GENOMIC DNA]</scope>
    <source>
        <strain evidence="3 4">M5W7-7</strain>
    </source>
</reference>
<dbReference type="AlphaFoldDB" id="A0A3N3ZNH8"/>
<evidence type="ECO:0000259" key="2">
    <source>
        <dbReference type="Pfam" id="PF07331"/>
    </source>
</evidence>
<keyword evidence="4" id="KW-1185">Reference proteome</keyword>
<feature type="transmembrane region" description="Helical" evidence="1">
    <location>
        <begin position="126"/>
        <end position="148"/>
    </location>
</feature>
<proteinExistence type="predicted"/>
<keyword evidence="1" id="KW-0472">Membrane</keyword>
<dbReference type="Pfam" id="PF07331">
    <property type="entry name" value="TctB"/>
    <property type="match status" value="1"/>
</dbReference>
<dbReference type="EMBL" id="RKMF01000013">
    <property type="protein sequence ID" value="ROZ62375.1"/>
    <property type="molecule type" value="Genomic_DNA"/>
</dbReference>
<dbReference type="InterPro" id="IPR009936">
    <property type="entry name" value="DUF1468"/>
</dbReference>
<dbReference type="Proteomes" id="UP000270616">
    <property type="component" value="Unassembled WGS sequence"/>
</dbReference>
<evidence type="ECO:0000256" key="1">
    <source>
        <dbReference type="SAM" id="Phobius"/>
    </source>
</evidence>
<gene>
    <name evidence="3" type="ORF">EDL96_10610</name>
</gene>
<feature type="transmembrane region" description="Helical" evidence="1">
    <location>
        <begin position="101"/>
        <end position="119"/>
    </location>
</feature>
<feature type="transmembrane region" description="Helical" evidence="1">
    <location>
        <begin position="40"/>
        <end position="61"/>
    </location>
</feature>
<organism evidence="3 4">
    <name type="scientific">Kocuria soli</name>
    <dbReference type="NCBI Taxonomy" id="2485125"/>
    <lineage>
        <taxon>Bacteria</taxon>
        <taxon>Bacillati</taxon>
        <taxon>Actinomycetota</taxon>
        <taxon>Actinomycetes</taxon>
        <taxon>Micrococcales</taxon>
        <taxon>Micrococcaceae</taxon>
        <taxon>Kocuria</taxon>
    </lineage>
</organism>
<evidence type="ECO:0000313" key="3">
    <source>
        <dbReference type="EMBL" id="ROZ62375.1"/>
    </source>
</evidence>
<feature type="domain" description="DUF1468" evidence="2">
    <location>
        <begin position="8"/>
        <end position="151"/>
    </location>
</feature>
<keyword evidence="1" id="KW-1133">Transmembrane helix</keyword>
<feature type="transmembrane region" description="Helical" evidence="1">
    <location>
        <begin position="73"/>
        <end position="95"/>
    </location>
</feature>
<name>A0A3N3ZNH8_9MICC</name>
<evidence type="ECO:0000313" key="4">
    <source>
        <dbReference type="Proteomes" id="UP000270616"/>
    </source>
</evidence>
<dbReference type="OrthoDB" id="5119225at2"/>